<name>A0AA96V7S9_9EURY</name>
<proteinExistence type="predicted"/>
<evidence type="ECO:0000313" key="2">
    <source>
        <dbReference type="Proteomes" id="UP001302662"/>
    </source>
</evidence>
<sequence>MATKPLERPVTDIQKDIDDILSTQKRSSRIFSPLEQRSVKITRILAEKKSMTMSEIQSEAEYQYRSGAVKLAERLCQDFPHKYEIIKGKGNNTTILKLTDDYQRTTPQPKISYVRD</sequence>
<accession>A0AA96V7S9</accession>
<dbReference type="AlphaFoldDB" id="A0AA96V7S9"/>
<keyword evidence="2" id="KW-1185">Reference proteome</keyword>
<evidence type="ECO:0000313" key="1">
    <source>
        <dbReference type="EMBL" id="WNY28314.1"/>
    </source>
</evidence>
<dbReference type="EMBL" id="CP131062">
    <property type="protein sequence ID" value="WNY28314.1"/>
    <property type="molecule type" value="Genomic_DNA"/>
</dbReference>
<reference evidence="1 2" key="1">
    <citation type="submission" date="2023-07" db="EMBL/GenBank/DDBJ databases">
        <title>Closed genome sequence of Methanimicrococcus sp. Es2.</title>
        <authorList>
            <person name="Protasov E."/>
            <person name="Platt K."/>
            <person name="Reeh H."/>
            <person name="Poehlein A."/>
            <person name="Daniel R."/>
            <person name="Brune A."/>
        </authorList>
    </citation>
    <scope>NUCLEOTIDE SEQUENCE [LARGE SCALE GENOMIC DNA]</scope>
    <source>
        <strain evidence="1 2">Es2</strain>
    </source>
</reference>
<dbReference type="RefSeq" id="WP_316559856.1">
    <property type="nucleotide sequence ID" value="NZ_CP131062.1"/>
</dbReference>
<gene>
    <name evidence="1" type="ORF">MmiEs2_04990</name>
</gene>
<dbReference type="GeneID" id="85196948"/>
<organism evidence="1 2">
    <name type="scientific">Methanimicrococcus stummii</name>
    <dbReference type="NCBI Taxonomy" id="3028294"/>
    <lineage>
        <taxon>Archaea</taxon>
        <taxon>Methanobacteriati</taxon>
        <taxon>Methanobacteriota</taxon>
        <taxon>Stenosarchaea group</taxon>
        <taxon>Methanomicrobia</taxon>
        <taxon>Methanosarcinales</taxon>
        <taxon>Methanosarcinaceae</taxon>
        <taxon>Methanimicrococcus</taxon>
    </lineage>
</organism>
<protein>
    <submittedName>
        <fullName evidence="1">Uncharacterized protein</fullName>
    </submittedName>
</protein>
<dbReference type="Proteomes" id="UP001302662">
    <property type="component" value="Chromosome"/>
</dbReference>
<dbReference type="KEGG" id="mees:MmiEs2_04990"/>